<dbReference type="PROSITE" id="PS50006">
    <property type="entry name" value="FHA_DOMAIN"/>
    <property type="match status" value="1"/>
</dbReference>
<evidence type="ECO:0000256" key="8">
    <source>
        <dbReference type="ARBA" id="ARBA00023212"/>
    </source>
</evidence>
<dbReference type="InterPro" id="IPR008984">
    <property type="entry name" value="SMAD_FHA_dom_sf"/>
</dbReference>
<feature type="domain" description="Kinesin motor" evidence="12">
    <location>
        <begin position="118"/>
        <end position="481"/>
    </location>
</feature>
<dbReference type="InterPro" id="IPR036961">
    <property type="entry name" value="Kinesin_motor_dom_sf"/>
</dbReference>
<dbReference type="InterPro" id="IPR027417">
    <property type="entry name" value="P-loop_NTPase"/>
</dbReference>
<dbReference type="InterPro" id="IPR019821">
    <property type="entry name" value="Kinesin_motor_CS"/>
</dbReference>
<protein>
    <submittedName>
        <fullName evidence="13">CSON000922 protein</fullName>
    </submittedName>
</protein>
<dbReference type="SUPFAM" id="SSF52540">
    <property type="entry name" value="P-loop containing nucleoside triphosphate hydrolases"/>
    <property type="match status" value="1"/>
</dbReference>
<dbReference type="FunFam" id="3.40.850.10:FF:000042">
    <property type="entry name" value="Kinesin family member 14"/>
    <property type="match status" value="1"/>
</dbReference>
<name>A0A336LQA5_CULSO</name>
<evidence type="ECO:0000256" key="9">
    <source>
        <dbReference type="PROSITE-ProRule" id="PRU00283"/>
    </source>
</evidence>
<keyword evidence="6 10" id="KW-0175">Coiled coil</keyword>
<keyword evidence="5 9" id="KW-0067">ATP-binding</keyword>
<evidence type="ECO:0000259" key="12">
    <source>
        <dbReference type="PROSITE" id="PS50067"/>
    </source>
</evidence>
<dbReference type="VEuPathDB" id="VectorBase:CSON000922"/>
<evidence type="ECO:0000256" key="6">
    <source>
        <dbReference type="ARBA" id="ARBA00023054"/>
    </source>
</evidence>
<gene>
    <name evidence="13" type="primary">CSON000922</name>
</gene>
<dbReference type="Gene3D" id="2.60.200.20">
    <property type="match status" value="1"/>
</dbReference>
<dbReference type="SMART" id="SM00129">
    <property type="entry name" value="KISc"/>
    <property type="match status" value="1"/>
</dbReference>
<dbReference type="InterPro" id="IPR000253">
    <property type="entry name" value="FHA_dom"/>
</dbReference>
<proteinExistence type="inferred from homology"/>
<keyword evidence="8" id="KW-0206">Cytoskeleton</keyword>
<dbReference type="PROSITE" id="PS00411">
    <property type="entry name" value="KINESIN_MOTOR_1"/>
    <property type="match status" value="1"/>
</dbReference>
<dbReference type="Gene3D" id="3.40.850.10">
    <property type="entry name" value="Kinesin motor domain"/>
    <property type="match status" value="1"/>
</dbReference>
<dbReference type="GO" id="GO:0005874">
    <property type="term" value="C:microtubule"/>
    <property type="evidence" value="ECO:0007669"/>
    <property type="project" value="UniProtKB-KW"/>
</dbReference>
<dbReference type="Pfam" id="PF00225">
    <property type="entry name" value="Kinesin"/>
    <property type="match status" value="1"/>
</dbReference>
<keyword evidence="2" id="KW-0963">Cytoplasm</keyword>
<keyword evidence="3" id="KW-0493">Microtubule</keyword>
<keyword evidence="4 9" id="KW-0547">Nucleotide-binding</keyword>
<organism evidence="13">
    <name type="scientific">Culicoides sonorensis</name>
    <name type="common">Biting midge</name>
    <dbReference type="NCBI Taxonomy" id="179676"/>
    <lineage>
        <taxon>Eukaryota</taxon>
        <taxon>Metazoa</taxon>
        <taxon>Ecdysozoa</taxon>
        <taxon>Arthropoda</taxon>
        <taxon>Hexapoda</taxon>
        <taxon>Insecta</taxon>
        <taxon>Pterygota</taxon>
        <taxon>Neoptera</taxon>
        <taxon>Endopterygota</taxon>
        <taxon>Diptera</taxon>
        <taxon>Nematocera</taxon>
        <taxon>Chironomoidea</taxon>
        <taxon>Ceratopogonidae</taxon>
        <taxon>Ceratopogoninae</taxon>
        <taxon>Culicoides</taxon>
        <taxon>Monoculicoides</taxon>
    </lineage>
</organism>
<evidence type="ECO:0000256" key="3">
    <source>
        <dbReference type="ARBA" id="ARBA00022701"/>
    </source>
</evidence>
<dbReference type="SUPFAM" id="SSF49879">
    <property type="entry name" value="SMAD/FHA domain"/>
    <property type="match status" value="1"/>
</dbReference>
<dbReference type="GO" id="GO:0007018">
    <property type="term" value="P:microtubule-based movement"/>
    <property type="evidence" value="ECO:0007669"/>
    <property type="project" value="InterPro"/>
</dbReference>
<evidence type="ECO:0000313" key="13">
    <source>
        <dbReference type="EMBL" id="SSX20236.1"/>
    </source>
</evidence>
<dbReference type="EMBL" id="UFQT01000114">
    <property type="protein sequence ID" value="SSX20236.1"/>
    <property type="molecule type" value="Genomic_DNA"/>
</dbReference>
<evidence type="ECO:0000256" key="10">
    <source>
        <dbReference type="SAM" id="Coils"/>
    </source>
</evidence>
<dbReference type="GO" id="GO:0003777">
    <property type="term" value="F:microtubule motor activity"/>
    <property type="evidence" value="ECO:0007669"/>
    <property type="project" value="InterPro"/>
</dbReference>
<keyword evidence="7 9" id="KW-0505">Motor protein</keyword>
<dbReference type="InterPro" id="IPR001752">
    <property type="entry name" value="Kinesin_motor_dom"/>
</dbReference>
<dbReference type="PANTHER" id="PTHR47117">
    <property type="entry name" value="STAR-RELATED LIPID TRANSFER PROTEIN 9"/>
    <property type="match status" value="1"/>
</dbReference>
<evidence type="ECO:0000256" key="7">
    <source>
        <dbReference type="ARBA" id="ARBA00023175"/>
    </source>
</evidence>
<feature type="coiled-coil region" evidence="10">
    <location>
        <begin position="496"/>
        <end position="559"/>
    </location>
</feature>
<dbReference type="AlphaFoldDB" id="A0A336LQA5"/>
<dbReference type="PRINTS" id="PR00380">
    <property type="entry name" value="KINESINHEAVY"/>
</dbReference>
<dbReference type="PROSITE" id="PS50067">
    <property type="entry name" value="KINESIN_MOTOR_2"/>
    <property type="match status" value="1"/>
</dbReference>
<dbReference type="GO" id="GO:0005524">
    <property type="term" value="F:ATP binding"/>
    <property type="evidence" value="ECO:0007669"/>
    <property type="project" value="UniProtKB-UniRule"/>
</dbReference>
<evidence type="ECO:0000256" key="4">
    <source>
        <dbReference type="ARBA" id="ARBA00022741"/>
    </source>
</evidence>
<feature type="binding site" evidence="9">
    <location>
        <begin position="213"/>
        <end position="220"/>
    </location>
    <ligand>
        <name>ATP</name>
        <dbReference type="ChEBI" id="CHEBI:30616"/>
    </ligand>
</feature>
<accession>A0A336LQA5</accession>
<comment type="similarity">
    <text evidence="9">Belongs to the TRAFAC class myosin-kinesin ATPase superfamily. Kinesin family.</text>
</comment>
<evidence type="ECO:0000256" key="2">
    <source>
        <dbReference type="ARBA" id="ARBA00022490"/>
    </source>
</evidence>
<dbReference type="GO" id="GO:0008017">
    <property type="term" value="F:microtubule binding"/>
    <property type="evidence" value="ECO:0007669"/>
    <property type="project" value="InterPro"/>
</dbReference>
<dbReference type="PANTHER" id="PTHR47117:SF5">
    <property type="entry name" value="KINESIN-LIKE PROTEIN KIF14"/>
    <property type="match status" value="1"/>
</dbReference>
<evidence type="ECO:0000256" key="1">
    <source>
        <dbReference type="ARBA" id="ARBA00004245"/>
    </source>
</evidence>
<sequence length="1066" mass="121356">MAAKYTPDMKRFKKIEKSYNIAPKSRLGTPCKTISSLTPALGRRSKSSSNITCTPTSITNKSYHHTPKNSRKQINVIETPEYFNTVTIGTPRRFTKSTSDILSDSNENQLDNEDEISNLKVAIRVRPMSVKECSNVRVKNVISCKENEVTVSSGVTADGMSGVTHSFQYDYVFSSCDIEDPNYADQKYVFNTLAAPLVDWCLKGYNVCLFAYGQTGSGKSYSMMGIDSDDPDEIGVEAGITPRFCKEIFNRIEVLKEKYFIEVEVSYFEIYNEKIHDLLTLSSEEGFINFDNTNKKSALKVREHPVFGPYVVDLSTHVVDSYKLLRDWIAVGNSQRATASTGMNDKSSRSHSIFNIVLNLTEKTSTRDENEVKLTKRSKISLVDLAGSERVCHTNVSAERLKEGVSINKSLLTLGKVIAALAETKKPNNFVPYRESVLTWLLRENLGGNSRTACLATISPSSSHLDETLSTLRYACTARKITNRVRVNEAAHDKIIRELKAEVERLRALSQHFEQMQRRNSIGNLEPRKIIIESSIDDTDILKQQLQATENELRHAQIKWQERLNEMEEVKKIETRLLKKNGLELTLAIEDQQALLINVSPNMMETGNLLYLLPTGNIKIGRSSSLSNSNLDICLNATDIANHHCSIINRGAIMYISTETDPAYKTFVNGKLLECGQRIRIYHGDRIVLGTSYFFHISNNICKNASENKVNNLHQEILIEMEKQLRKEFDKEKRNAIRNCELNYTKKISDYHHKISELEAEIKHLNKTIENHTNENIACSKTALKFIPEDDKGEHELNSDVEYLSEDLLKEIKNLLKNLNLDLLKSYENIISEANELISNYKYTISFELQMGYDEEGNFSVAKVKMNNKENNSFSLWKMSQLKAWIDDYKSNKISPNHPFELVDITWQEYTALDDSKLTPKSNMFMNLNDLRNSLSINALQRIKNVFSPEKCNQNLKEQNKENQLNTKENAFILSTKKILRDLMSSNIKLKKNCGCANYVTLSEQNSSNTILKENASKLGIIKKNILKKSEQIENNIHEINHMLTQNSIKDHLQSSPSKAVKFLIE</sequence>
<comment type="subcellular location">
    <subcellularLocation>
        <location evidence="1">Cytoplasm</location>
        <location evidence="1">Cytoskeleton</location>
    </subcellularLocation>
</comment>
<feature type="domain" description="FHA" evidence="11">
    <location>
        <begin position="618"/>
        <end position="673"/>
    </location>
</feature>
<evidence type="ECO:0000256" key="5">
    <source>
        <dbReference type="ARBA" id="ARBA00022840"/>
    </source>
</evidence>
<reference evidence="13" key="1">
    <citation type="submission" date="2018-07" db="EMBL/GenBank/DDBJ databases">
        <authorList>
            <person name="Quirk P.G."/>
            <person name="Krulwich T.A."/>
        </authorList>
    </citation>
    <scope>NUCLEOTIDE SEQUENCE</scope>
</reference>
<feature type="coiled-coil region" evidence="10">
    <location>
        <begin position="748"/>
        <end position="775"/>
    </location>
</feature>
<dbReference type="Pfam" id="PF00498">
    <property type="entry name" value="FHA"/>
    <property type="match status" value="1"/>
</dbReference>
<evidence type="ECO:0000259" key="11">
    <source>
        <dbReference type="PROSITE" id="PS50006"/>
    </source>
</evidence>